<evidence type="ECO:0000313" key="4">
    <source>
        <dbReference type="Proteomes" id="UP000183208"/>
    </source>
</evidence>
<dbReference type="RefSeq" id="WP_074824880.1">
    <property type="nucleotide sequence ID" value="NZ_FNTI01000001.1"/>
</dbReference>
<accession>A0A1M7CWJ2</accession>
<dbReference type="InterPro" id="IPR036291">
    <property type="entry name" value="NAD(P)-bd_dom_sf"/>
</dbReference>
<dbReference type="OrthoDB" id="9803628at2"/>
<evidence type="ECO:0000256" key="2">
    <source>
        <dbReference type="ARBA" id="ARBA00023002"/>
    </source>
</evidence>
<dbReference type="PANTHER" id="PTHR43296:SF2">
    <property type="entry name" value="PEROXISOMAL 2,4-DIENOYL-COA REDUCTASE [(3E)-ENOYL-COA-PRODUCING]"/>
    <property type="match status" value="1"/>
</dbReference>
<dbReference type="GO" id="GO:0009062">
    <property type="term" value="P:fatty acid catabolic process"/>
    <property type="evidence" value="ECO:0007669"/>
    <property type="project" value="InterPro"/>
</dbReference>
<proteinExistence type="predicted"/>
<dbReference type="PRINTS" id="PR00081">
    <property type="entry name" value="GDHRDH"/>
</dbReference>
<dbReference type="CDD" id="cd05369">
    <property type="entry name" value="TER_DECR_SDR_a"/>
    <property type="match status" value="1"/>
</dbReference>
<dbReference type="PANTHER" id="PTHR43296">
    <property type="entry name" value="PEROXISOMAL 2,4-DIENOYL-COA REDUCTASE"/>
    <property type="match status" value="1"/>
</dbReference>
<evidence type="ECO:0000313" key="3">
    <source>
        <dbReference type="EMBL" id="SED76154.1"/>
    </source>
</evidence>
<sequence length="290" mass="31293">MFEANLLEGKRILVTGGGTGLGKSMARRVLELGAEVAIAGRRKAVLDEAAEELIKDTGGKVKAYELDIRVPDQIEAVVEQLWRDGPLDGLVNNAAGNFISRTEDLSPRGFDAVANIVLHGTFYVTNAIGKRWIASGHEGTVLSILATWVWTGSPFVTPSSMSKAGIAAMTKGLAVEWGPRGIRLNAIAPGPFRVENSVARGSWSMAGGTLATDKIPMRRNGDRTELADLAVFLLSDRCAYINGAVIAIDGGQWLNNPGTYARYSNLNDEDWKRLRTQSLQPSRERTTPTA</sequence>
<evidence type="ECO:0000256" key="1">
    <source>
        <dbReference type="ARBA" id="ARBA00022857"/>
    </source>
</evidence>
<dbReference type="InterPro" id="IPR045017">
    <property type="entry name" value="DECR2-like"/>
</dbReference>
<dbReference type="InterPro" id="IPR002347">
    <property type="entry name" value="SDR_fam"/>
</dbReference>
<name>A0A1M7CWJ2_9BRAD</name>
<protein>
    <submittedName>
        <fullName evidence="3">NAD(P)-dependent dehydrogenase, short-chain alcohol dehydrogenase family</fullName>
    </submittedName>
</protein>
<gene>
    <name evidence="3" type="ORF">SAMN05444171_5071</name>
</gene>
<dbReference type="Proteomes" id="UP000183208">
    <property type="component" value="Unassembled WGS sequence"/>
</dbReference>
<dbReference type="GO" id="GO:0008670">
    <property type="term" value="F:2,4-dienoyl-CoA reductase (NADPH) activity"/>
    <property type="evidence" value="ECO:0007669"/>
    <property type="project" value="InterPro"/>
</dbReference>
<organism evidence="3 4">
    <name type="scientific">Bradyrhizobium lablabi</name>
    <dbReference type="NCBI Taxonomy" id="722472"/>
    <lineage>
        <taxon>Bacteria</taxon>
        <taxon>Pseudomonadati</taxon>
        <taxon>Pseudomonadota</taxon>
        <taxon>Alphaproteobacteria</taxon>
        <taxon>Hyphomicrobiales</taxon>
        <taxon>Nitrobacteraceae</taxon>
        <taxon>Bradyrhizobium</taxon>
    </lineage>
</organism>
<dbReference type="Gene3D" id="3.40.50.720">
    <property type="entry name" value="NAD(P)-binding Rossmann-like Domain"/>
    <property type="match status" value="1"/>
</dbReference>
<keyword evidence="2" id="KW-0560">Oxidoreductase</keyword>
<keyword evidence="1" id="KW-0521">NADP</keyword>
<dbReference type="EMBL" id="FNTI01000001">
    <property type="protein sequence ID" value="SED76154.1"/>
    <property type="molecule type" value="Genomic_DNA"/>
</dbReference>
<dbReference type="Pfam" id="PF13561">
    <property type="entry name" value="adh_short_C2"/>
    <property type="match status" value="1"/>
</dbReference>
<dbReference type="SUPFAM" id="SSF51735">
    <property type="entry name" value="NAD(P)-binding Rossmann-fold domains"/>
    <property type="match status" value="1"/>
</dbReference>
<dbReference type="AlphaFoldDB" id="A0A1M7CWJ2"/>
<reference evidence="3 4" key="1">
    <citation type="submission" date="2016-10" db="EMBL/GenBank/DDBJ databases">
        <authorList>
            <person name="de Groot N.N."/>
        </authorList>
    </citation>
    <scope>NUCLEOTIDE SEQUENCE [LARGE SCALE GENOMIC DNA]</scope>
    <source>
        <strain evidence="3 4">GAS522</strain>
    </source>
</reference>